<evidence type="ECO:0000256" key="8">
    <source>
        <dbReference type="ARBA" id="ARBA00022801"/>
    </source>
</evidence>
<evidence type="ECO:0000256" key="2">
    <source>
        <dbReference type="ARBA" id="ARBA00005184"/>
    </source>
</evidence>
<name>A0A498IBJ0_MALDO</name>
<dbReference type="InterPro" id="IPR012334">
    <property type="entry name" value="Pectin_lyas_fold"/>
</dbReference>
<evidence type="ECO:0000256" key="4">
    <source>
        <dbReference type="ARBA" id="ARBA00013229"/>
    </source>
</evidence>
<dbReference type="InterPro" id="IPR033131">
    <property type="entry name" value="Pectinesterase_Asp_AS"/>
</dbReference>
<gene>
    <name evidence="17" type="ORF">DVH24_004740</name>
</gene>
<evidence type="ECO:0000256" key="11">
    <source>
        <dbReference type="ARBA" id="ARBA00023316"/>
    </source>
</evidence>
<keyword evidence="7" id="KW-0732">Signal</keyword>
<evidence type="ECO:0000256" key="1">
    <source>
        <dbReference type="ARBA" id="ARBA00004191"/>
    </source>
</evidence>
<evidence type="ECO:0000256" key="15">
    <source>
        <dbReference type="RuleBase" id="RU000589"/>
    </source>
</evidence>
<dbReference type="SUPFAM" id="SSF51126">
    <property type="entry name" value="Pectin lyase-like"/>
    <property type="match status" value="1"/>
</dbReference>
<keyword evidence="5" id="KW-0134">Cell wall</keyword>
<keyword evidence="10" id="KW-0325">Glycoprotein</keyword>
<keyword evidence="8 15" id="KW-0378">Hydrolase</keyword>
<keyword evidence="9 15" id="KW-0063">Aspartyl esterase</keyword>
<evidence type="ECO:0000313" key="18">
    <source>
        <dbReference type="Proteomes" id="UP000290289"/>
    </source>
</evidence>
<dbReference type="GO" id="GO:0042545">
    <property type="term" value="P:cell wall modification"/>
    <property type="evidence" value="ECO:0007669"/>
    <property type="project" value="UniProtKB-UniRule"/>
</dbReference>
<dbReference type="Pfam" id="PF01095">
    <property type="entry name" value="Pectinesterase"/>
    <property type="match status" value="1"/>
</dbReference>
<sequence length="430" mass="47659">MTTKTTLFFWLSAFAIALLSTFKCLPLTPFLSPTSIISESARNSFKLAIFDQVFEQTGESLLSTLTSIVSRHHHHRQRRHTCDQTKRKNSRFMSEYNVSLVLTVGFKGCSNFSSVQNAVDAVPELSINRTLIIINSGIYREKVTVSANKTNLIIQGQGYLNTIIAWNDTANSTGGTAFSSSVAIFAPCFTAYNISFQNTAPPPAPGRIGAQAVALRIAGDQAAFYGCGFYGAQDTLNDDRGRHYFRECFIQGSIDFIFGKARSLYEGCILNSIANAVKSGISGAITAQGRQSMQEQSGFSFVNCSVGGSGTVWLGRAWGAYATVVFSKTYMSDVVASDGWNDWKDPSRDPTVLFGEYDCMGSGANYTYRVSYGRQLNESEAAPFLDISYIDGNDWLLHPPLFNLHDDHNLNDQWTRTFKYFRSVFIYQTF</sequence>
<dbReference type="GO" id="GO:0045490">
    <property type="term" value="P:pectin catabolic process"/>
    <property type="evidence" value="ECO:0007669"/>
    <property type="project" value="UniProtKB-UniRule"/>
</dbReference>
<comment type="pathway">
    <text evidence="2 15">Glycan metabolism; pectin degradation; 2-dehydro-3-deoxy-D-gluconate from pectin: step 1/5.</text>
</comment>
<feature type="active site" evidence="14">
    <location>
        <position position="255"/>
    </location>
</feature>
<keyword evidence="6" id="KW-0964">Secreted</keyword>
<accession>A0A498IBJ0</accession>
<evidence type="ECO:0000256" key="3">
    <source>
        <dbReference type="ARBA" id="ARBA00008891"/>
    </source>
</evidence>
<dbReference type="EMBL" id="RDQH01000338">
    <property type="protein sequence ID" value="RXH80826.1"/>
    <property type="molecule type" value="Genomic_DNA"/>
</dbReference>
<comment type="function">
    <text evidence="13">Acts in the modification of cell walls via demethylesterification of cell wall pectin.</text>
</comment>
<keyword evidence="18" id="KW-1185">Reference proteome</keyword>
<evidence type="ECO:0000259" key="16">
    <source>
        <dbReference type="Pfam" id="PF01095"/>
    </source>
</evidence>
<protein>
    <recommendedName>
        <fullName evidence="4 15">Pectinesterase</fullName>
        <ecNumber evidence="4 15">3.1.1.11</ecNumber>
    </recommendedName>
</protein>
<dbReference type="Gene3D" id="2.160.20.10">
    <property type="entry name" value="Single-stranded right-handed beta-helix, Pectin lyase-like"/>
    <property type="match status" value="1"/>
</dbReference>
<evidence type="ECO:0000256" key="5">
    <source>
        <dbReference type="ARBA" id="ARBA00022512"/>
    </source>
</evidence>
<keyword evidence="11" id="KW-0961">Cell wall biogenesis/degradation</keyword>
<dbReference type="Proteomes" id="UP000290289">
    <property type="component" value="Chromosome 12"/>
</dbReference>
<feature type="domain" description="Pectinesterase catalytic" evidence="16">
    <location>
        <begin position="103"/>
        <end position="393"/>
    </location>
</feature>
<evidence type="ECO:0000256" key="14">
    <source>
        <dbReference type="PROSITE-ProRule" id="PRU10040"/>
    </source>
</evidence>
<dbReference type="GO" id="GO:0030599">
    <property type="term" value="F:pectinesterase activity"/>
    <property type="evidence" value="ECO:0007669"/>
    <property type="project" value="UniProtKB-UniRule"/>
</dbReference>
<reference evidence="17 18" key="1">
    <citation type="submission" date="2018-10" db="EMBL/GenBank/DDBJ databases">
        <title>A high-quality apple genome assembly.</title>
        <authorList>
            <person name="Hu J."/>
        </authorList>
    </citation>
    <scope>NUCLEOTIDE SEQUENCE [LARGE SCALE GENOMIC DNA]</scope>
    <source>
        <strain evidence="18">cv. HFTH1</strain>
        <tissue evidence="17">Young leaf</tissue>
    </source>
</reference>
<organism evidence="17 18">
    <name type="scientific">Malus domestica</name>
    <name type="common">Apple</name>
    <name type="synonym">Pyrus malus</name>
    <dbReference type="NCBI Taxonomy" id="3750"/>
    <lineage>
        <taxon>Eukaryota</taxon>
        <taxon>Viridiplantae</taxon>
        <taxon>Streptophyta</taxon>
        <taxon>Embryophyta</taxon>
        <taxon>Tracheophyta</taxon>
        <taxon>Spermatophyta</taxon>
        <taxon>Magnoliopsida</taxon>
        <taxon>eudicotyledons</taxon>
        <taxon>Gunneridae</taxon>
        <taxon>Pentapetalae</taxon>
        <taxon>rosids</taxon>
        <taxon>fabids</taxon>
        <taxon>Rosales</taxon>
        <taxon>Rosaceae</taxon>
        <taxon>Amygdaloideae</taxon>
        <taxon>Maleae</taxon>
        <taxon>Malus</taxon>
    </lineage>
</organism>
<proteinExistence type="inferred from homology"/>
<comment type="subcellular location">
    <subcellularLocation>
        <location evidence="1">Secreted</location>
        <location evidence="1">Cell wall</location>
    </subcellularLocation>
</comment>
<evidence type="ECO:0000256" key="9">
    <source>
        <dbReference type="ARBA" id="ARBA00023085"/>
    </source>
</evidence>
<comment type="caution">
    <text evidence="17">The sequence shown here is derived from an EMBL/GenBank/DDBJ whole genome shotgun (WGS) entry which is preliminary data.</text>
</comment>
<dbReference type="PROSITE" id="PS00503">
    <property type="entry name" value="PECTINESTERASE_2"/>
    <property type="match status" value="1"/>
</dbReference>
<dbReference type="InterPro" id="IPR011050">
    <property type="entry name" value="Pectin_lyase_fold/virulence"/>
</dbReference>
<dbReference type="FunFam" id="2.160.20.10:FF:000033">
    <property type="entry name" value="Pectinesterase"/>
    <property type="match status" value="1"/>
</dbReference>
<dbReference type="PANTHER" id="PTHR31321:SF73">
    <property type="entry name" value="PECTINESTERASE 14-RELATED"/>
    <property type="match status" value="1"/>
</dbReference>
<dbReference type="AlphaFoldDB" id="A0A498IBJ0"/>
<comment type="catalytic activity">
    <reaction evidence="12 15">
        <text>[(1-&gt;4)-alpha-D-galacturonosyl methyl ester](n) + n H2O = [(1-&gt;4)-alpha-D-galacturonosyl](n) + n methanol + n H(+)</text>
        <dbReference type="Rhea" id="RHEA:22380"/>
        <dbReference type="Rhea" id="RHEA-COMP:14570"/>
        <dbReference type="Rhea" id="RHEA-COMP:14573"/>
        <dbReference type="ChEBI" id="CHEBI:15377"/>
        <dbReference type="ChEBI" id="CHEBI:15378"/>
        <dbReference type="ChEBI" id="CHEBI:17790"/>
        <dbReference type="ChEBI" id="CHEBI:140522"/>
        <dbReference type="ChEBI" id="CHEBI:140523"/>
        <dbReference type="EC" id="3.1.1.11"/>
    </reaction>
</comment>
<evidence type="ECO:0000313" key="17">
    <source>
        <dbReference type="EMBL" id="RXH80826.1"/>
    </source>
</evidence>
<evidence type="ECO:0000256" key="10">
    <source>
        <dbReference type="ARBA" id="ARBA00023180"/>
    </source>
</evidence>
<evidence type="ECO:0000256" key="12">
    <source>
        <dbReference type="ARBA" id="ARBA00047928"/>
    </source>
</evidence>
<dbReference type="EC" id="3.1.1.11" evidence="4 15"/>
<evidence type="ECO:0000256" key="7">
    <source>
        <dbReference type="ARBA" id="ARBA00022729"/>
    </source>
</evidence>
<dbReference type="UniPathway" id="UPA00545">
    <property type="reaction ID" value="UER00823"/>
</dbReference>
<dbReference type="STRING" id="3750.A0A498IBJ0"/>
<dbReference type="PANTHER" id="PTHR31321">
    <property type="entry name" value="ACYL-COA THIOESTER HYDROLASE YBHC-RELATED"/>
    <property type="match status" value="1"/>
</dbReference>
<evidence type="ECO:0000256" key="13">
    <source>
        <dbReference type="ARBA" id="ARBA00057335"/>
    </source>
</evidence>
<dbReference type="InterPro" id="IPR000070">
    <property type="entry name" value="Pectinesterase_cat"/>
</dbReference>
<evidence type="ECO:0000256" key="6">
    <source>
        <dbReference type="ARBA" id="ARBA00022525"/>
    </source>
</evidence>
<comment type="similarity">
    <text evidence="3">Belongs to the pectinesterase family.</text>
</comment>